<evidence type="ECO:0000313" key="1">
    <source>
        <dbReference type="EMBL" id="KNC28967.1"/>
    </source>
</evidence>
<name>A0A0L0C9P0_LUCCU</name>
<keyword evidence="2" id="KW-1185">Reference proteome</keyword>
<protein>
    <submittedName>
        <fullName evidence="1">Uncharacterized protein</fullName>
    </submittedName>
</protein>
<organism evidence="1 2">
    <name type="scientific">Lucilia cuprina</name>
    <name type="common">Green bottle fly</name>
    <name type="synonym">Australian sheep blowfly</name>
    <dbReference type="NCBI Taxonomy" id="7375"/>
    <lineage>
        <taxon>Eukaryota</taxon>
        <taxon>Metazoa</taxon>
        <taxon>Ecdysozoa</taxon>
        <taxon>Arthropoda</taxon>
        <taxon>Hexapoda</taxon>
        <taxon>Insecta</taxon>
        <taxon>Pterygota</taxon>
        <taxon>Neoptera</taxon>
        <taxon>Endopterygota</taxon>
        <taxon>Diptera</taxon>
        <taxon>Brachycera</taxon>
        <taxon>Muscomorpha</taxon>
        <taxon>Oestroidea</taxon>
        <taxon>Calliphoridae</taxon>
        <taxon>Luciliinae</taxon>
        <taxon>Lucilia</taxon>
    </lineage>
</organism>
<gene>
    <name evidence="1" type="ORF">FF38_13769</name>
</gene>
<dbReference type="EMBL" id="JRES01000720">
    <property type="protein sequence ID" value="KNC28967.1"/>
    <property type="molecule type" value="Genomic_DNA"/>
</dbReference>
<accession>A0A0L0C9P0</accession>
<reference evidence="1 2" key="1">
    <citation type="journal article" date="2015" name="Nat. Commun.">
        <title>Lucilia cuprina genome unlocks parasitic fly biology to underpin future interventions.</title>
        <authorList>
            <person name="Anstead C.A."/>
            <person name="Korhonen P.K."/>
            <person name="Young N.D."/>
            <person name="Hall R.S."/>
            <person name="Jex A.R."/>
            <person name="Murali S.C."/>
            <person name="Hughes D.S."/>
            <person name="Lee S.F."/>
            <person name="Perry T."/>
            <person name="Stroehlein A.J."/>
            <person name="Ansell B.R."/>
            <person name="Breugelmans B."/>
            <person name="Hofmann A."/>
            <person name="Qu J."/>
            <person name="Dugan S."/>
            <person name="Lee S.L."/>
            <person name="Chao H."/>
            <person name="Dinh H."/>
            <person name="Han Y."/>
            <person name="Doddapaneni H.V."/>
            <person name="Worley K.C."/>
            <person name="Muzny D.M."/>
            <person name="Ioannidis P."/>
            <person name="Waterhouse R.M."/>
            <person name="Zdobnov E.M."/>
            <person name="James P.J."/>
            <person name="Bagnall N.H."/>
            <person name="Kotze A.C."/>
            <person name="Gibbs R.A."/>
            <person name="Richards S."/>
            <person name="Batterham P."/>
            <person name="Gasser R.B."/>
        </authorList>
    </citation>
    <scope>NUCLEOTIDE SEQUENCE [LARGE SCALE GENOMIC DNA]</scope>
    <source>
        <strain evidence="1 2">LS</strain>
        <tissue evidence="1">Full body</tissue>
    </source>
</reference>
<dbReference type="OrthoDB" id="8046114at2759"/>
<dbReference type="AlphaFoldDB" id="A0A0L0C9P0"/>
<dbReference type="OMA" id="KTEMYDE"/>
<proteinExistence type="predicted"/>
<dbReference type="Proteomes" id="UP000037069">
    <property type="component" value="Unassembled WGS sequence"/>
</dbReference>
<evidence type="ECO:0000313" key="2">
    <source>
        <dbReference type="Proteomes" id="UP000037069"/>
    </source>
</evidence>
<sequence>MNSLSDYLRNYLIVTNSSDYLPQLYKLCLEKVKNGRVIVIITSQLYDFSNLLLELDINKDLLKNLIIMYYQTIDEISRKLLLLHSWSLLPSLVAVDLSQLLIAQSAASLSTASIMQKVTLCTVSLLTYLQSIAAQLPKCLDDGHILCMSTGLLILRSDVENFGNTQIQTLKDLYFYKTEMYDEFADVAYKIEEIW</sequence>
<comment type="caution">
    <text evidence="1">The sequence shown here is derived from an EMBL/GenBank/DDBJ whole genome shotgun (WGS) entry which is preliminary data.</text>
</comment>